<evidence type="ECO:0000313" key="2">
    <source>
        <dbReference type="Proteomes" id="UP000050525"/>
    </source>
</evidence>
<name>A0A151PH39_ALLMI</name>
<gene>
    <name evidence="1" type="ORF">Y1Q_0022625</name>
</gene>
<dbReference type="EMBL" id="AKHW03000190">
    <property type="protein sequence ID" value="KYO48416.1"/>
    <property type="molecule type" value="Genomic_DNA"/>
</dbReference>
<sequence>MQDTHGDKSHKLLQVGDAIKCDPPTRIWPSVFQLHKFFASHDFHYYCRLPPSSTPVTLQEPFTCSQGMCPTVSEMLSSTN</sequence>
<evidence type="ECO:0000313" key="1">
    <source>
        <dbReference type="EMBL" id="KYO48416.1"/>
    </source>
</evidence>
<dbReference type="AlphaFoldDB" id="A0A151PH39"/>
<protein>
    <submittedName>
        <fullName evidence="1">Uncharacterized protein</fullName>
    </submittedName>
</protein>
<dbReference type="Proteomes" id="UP000050525">
    <property type="component" value="Unassembled WGS sequence"/>
</dbReference>
<comment type="caution">
    <text evidence="1">The sequence shown here is derived from an EMBL/GenBank/DDBJ whole genome shotgun (WGS) entry which is preliminary data.</text>
</comment>
<organism evidence="1 2">
    <name type="scientific">Alligator mississippiensis</name>
    <name type="common">American alligator</name>
    <dbReference type="NCBI Taxonomy" id="8496"/>
    <lineage>
        <taxon>Eukaryota</taxon>
        <taxon>Metazoa</taxon>
        <taxon>Chordata</taxon>
        <taxon>Craniata</taxon>
        <taxon>Vertebrata</taxon>
        <taxon>Euteleostomi</taxon>
        <taxon>Archelosauria</taxon>
        <taxon>Archosauria</taxon>
        <taxon>Crocodylia</taxon>
        <taxon>Alligatoridae</taxon>
        <taxon>Alligatorinae</taxon>
        <taxon>Alligator</taxon>
    </lineage>
</organism>
<keyword evidence="2" id="KW-1185">Reference proteome</keyword>
<accession>A0A151PH39</accession>
<proteinExistence type="predicted"/>
<reference evidence="1 2" key="1">
    <citation type="journal article" date="2012" name="Genome Biol.">
        <title>Sequencing three crocodilian genomes to illuminate the evolution of archosaurs and amniotes.</title>
        <authorList>
            <person name="St John J.A."/>
            <person name="Braun E.L."/>
            <person name="Isberg S.R."/>
            <person name="Miles L.G."/>
            <person name="Chong A.Y."/>
            <person name="Gongora J."/>
            <person name="Dalzell P."/>
            <person name="Moran C."/>
            <person name="Bed'hom B."/>
            <person name="Abzhanov A."/>
            <person name="Burgess S.C."/>
            <person name="Cooksey A.M."/>
            <person name="Castoe T.A."/>
            <person name="Crawford N.G."/>
            <person name="Densmore L.D."/>
            <person name="Drew J.C."/>
            <person name="Edwards S.V."/>
            <person name="Faircloth B.C."/>
            <person name="Fujita M.K."/>
            <person name="Greenwold M.J."/>
            <person name="Hoffmann F.G."/>
            <person name="Howard J.M."/>
            <person name="Iguchi T."/>
            <person name="Janes D.E."/>
            <person name="Khan S.Y."/>
            <person name="Kohno S."/>
            <person name="de Koning A.J."/>
            <person name="Lance S.L."/>
            <person name="McCarthy F.M."/>
            <person name="McCormack J.E."/>
            <person name="Merchant M.E."/>
            <person name="Peterson D.G."/>
            <person name="Pollock D.D."/>
            <person name="Pourmand N."/>
            <person name="Raney B.J."/>
            <person name="Roessler K.A."/>
            <person name="Sanford J.R."/>
            <person name="Sawyer R.H."/>
            <person name="Schmidt C.J."/>
            <person name="Triplett E.W."/>
            <person name="Tuberville T.D."/>
            <person name="Venegas-Anaya M."/>
            <person name="Howard J.T."/>
            <person name="Jarvis E.D."/>
            <person name="Guillette L.J.Jr."/>
            <person name="Glenn T.C."/>
            <person name="Green R.E."/>
            <person name="Ray D.A."/>
        </authorList>
    </citation>
    <scope>NUCLEOTIDE SEQUENCE [LARGE SCALE GENOMIC DNA]</scope>
    <source>
        <strain evidence="1">KSC_2009_1</strain>
    </source>
</reference>